<dbReference type="PANTHER" id="PTHR37016:SF3">
    <property type="entry name" value="NEUTRAL PROTEASE 2-RELATED"/>
    <property type="match status" value="1"/>
</dbReference>
<name>A0A9P4NX92_9PEZI</name>
<evidence type="ECO:0000256" key="13">
    <source>
        <dbReference type="RuleBase" id="RU361126"/>
    </source>
</evidence>
<protein>
    <recommendedName>
        <fullName evidence="13">Neutral protease 2</fullName>
        <ecNumber evidence="13">3.4.24.39</ecNumber>
    </recommendedName>
    <alternativeName>
        <fullName evidence="13">Deuterolysin</fullName>
    </alternativeName>
</protein>
<keyword evidence="5 12" id="KW-0479">Metal-binding</keyword>
<keyword evidence="3 13" id="KW-0645">Protease</keyword>
<evidence type="ECO:0000256" key="5">
    <source>
        <dbReference type="ARBA" id="ARBA00022723"/>
    </source>
</evidence>
<evidence type="ECO:0000256" key="11">
    <source>
        <dbReference type="PIRSR" id="PIRSR601384-1"/>
    </source>
</evidence>
<comment type="caution">
    <text evidence="14">The sequence shown here is derived from an EMBL/GenBank/DDBJ whole genome shotgun (WGS) entry which is preliminary data.</text>
</comment>
<dbReference type="GO" id="GO:0004222">
    <property type="term" value="F:metalloendopeptidase activity"/>
    <property type="evidence" value="ECO:0007669"/>
    <property type="project" value="InterPro"/>
</dbReference>
<dbReference type="PRINTS" id="PR00768">
    <property type="entry name" value="DEUTEROLYSIN"/>
</dbReference>
<keyword evidence="4 13" id="KW-0165">Cleavage on pair of basic residues</keyword>
<keyword evidence="6 13" id="KW-0732">Signal</keyword>
<comment type="catalytic activity">
    <reaction evidence="1 13">
        <text>Preferential cleavage of bonds with hydrophobic residues in P1'. Also 3-Asn-|-Gln-4 and 8-Gly-|-Ser-9 bonds in insulin B chain.</text>
        <dbReference type="EC" id="3.4.24.39"/>
    </reaction>
</comment>
<dbReference type="InterPro" id="IPR024079">
    <property type="entry name" value="MetalloPept_cat_dom_sf"/>
</dbReference>
<evidence type="ECO:0000256" key="6">
    <source>
        <dbReference type="ARBA" id="ARBA00022729"/>
    </source>
</evidence>
<evidence type="ECO:0000313" key="15">
    <source>
        <dbReference type="Proteomes" id="UP000800235"/>
    </source>
</evidence>
<organism evidence="14 15">
    <name type="scientific">Tothia fuscella</name>
    <dbReference type="NCBI Taxonomy" id="1048955"/>
    <lineage>
        <taxon>Eukaryota</taxon>
        <taxon>Fungi</taxon>
        <taxon>Dikarya</taxon>
        <taxon>Ascomycota</taxon>
        <taxon>Pezizomycotina</taxon>
        <taxon>Dothideomycetes</taxon>
        <taxon>Pleosporomycetidae</taxon>
        <taxon>Venturiales</taxon>
        <taxon>Cylindrosympodiaceae</taxon>
        <taxon>Tothia</taxon>
    </lineage>
</organism>
<feature type="binding site" evidence="12">
    <location>
        <position position="313"/>
    </location>
    <ligand>
        <name>Zn(2+)</name>
        <dbReference type="ChEBI" id="CHEBI:29105"/>
        <note>catalytic</note>
    </ligand>
</feature>
<evidence type="ECO:0000256" key="2">
    <source>
        <dbReference type="ARBA" id="ARBA00010279"/>
    </source>
</evidence>
<keyword evidence="10" id="KW-0865">Zymogen</keyword>
<gene>
    <name evidence="14" type="ORF">EJ08DRAFT_705093</name>
</gene>
<dbReference type="Pfam" id="PF02102">
    <property type="entry name" value="Peptidase_M35"/>
    <property type="match status" value="1"/>
</dbReference>
<dbReference type="EMBL" id="MU007018">
    <property type="protein sequence ID" value="KAF2434079.1"/>
    <property type="molecule type" value="Genomic_DNA"/>
</dbReference>
<feature type="signal peptide" evidence="13">
    <location>
        <begin position="1"/>
        <end position="22"/>
    </location>
</feature>
<keyword evidence="9 13" id="KW-0482">Metalloprotease</keyword>
<comment type="cofactor">
    <cofactor evidence="12 13">
        <name>Zn(2+)</name>
        <dbReference type="ChEBI" id="CHEBI:29105"/>
    </cofactor>
    <text evidence="12 13">Binds 1 zinc ion per subunit.</text>
</comment>
<evidence type="ECO:0000256" key="10">
    <source>
        <dbReference type="ARBA" id="ARBA00023145"/>
    </source>
</evidence>
<keyword evidence="7 13" id="KW-0378">Hydrolase</keyword>
<dbReference type="InterPro" id="IPR001384">
    <property type="entry name" value="Peptidase_M35"/>
</dbReference>
<keyword evidence="13" id="KW-0964">Secreted</keyword>
<feature type="chain" id="PRO_5040531149" description="Neutral protease 2" evidence="13">
    <location>
        <begin position="23"/>
        <end position="380"/>
    </location>
</feature>
<dbReference type="Gene3D" id="2.60.40.2970">
    <property type="match status" value="1"/>
</dbReference>
<dbReference type="Proteomes" id="UP000800235">
    <property type="component" value="Unassembled WGS sequence"/>
</dbReference>
<proteinExistence type="inferred from homology"/>
<dbReference type="SUPFAM" id="SSF55486">
    <property type="entry name" value="Metalloproteases ('zincins'), catalytic domain"/>
    <property type="match status" value="1"/>
</dbReference>
<evidence type="ECO:0000256" key="7">
    <source>
        <dbReference type="ARBA" id="ARBA00022801"/>
    </source>
</evidence>
<dbReference type="GO" id="GO:0005576">
    <property type="term" value="C:extracellular region"/>
    <property type="evidence" value="ECO:0007669"/>
    <property type="project" value="UniProtKB-SubCell"/>
</dbReference>
<dbReference type="EC" id="3.4.24.39" evidence="13"/>
<dbReference type="GO" id="GO:0006508">
    <property type="term" value="P:proteolysis"/>
    <property type="evidence" value="ECO:0007669"/>
    <property type="project" value="UniProtKB-KW"/>
</dbReference>
<evidence type="ECO:0000256" key="1">
    <source>
        <dbReference type="ARBA" id="ARBA00001187"/>
    </source>
</evidence>
<sequence>MKSLSYSLISFAFLICSAVSGAVKKPSLEVKLSALDAKAGIIKINVKNTGTLSLNLFKWGTLLDAGPVRKVDVFAKDSKTPNPFIGIKTSVRTTNLTSSAFAKLDKNKSIQFTVNIAQTHDLSAGGSFTLHSTGLIPYAEFPSTDLSAGKSLVYKSNKLKVKIDAKAAAKAKPDYNKMLQKVKRDDCGGNRGIIETSLAMCSWIAANAAKAAFNGDAGKFAEYFKTADGGVRAAVGNRFNAIAAECGTINAGATQVGCTDWYNPPFCTSGILSYTVSPLNRVAFCPLFFSLPLLSQNCHSQDMASTTLHEMTHCPAVYGPETDDKTMGYDNDMRLSAGDAFSNADSYAMYANAVWITAPAVGMKSLDLISAFCSSVKGNV</sequence>
<evidence type="ECO:0000256" key="12">
    <source>
        <dbReference type="PIRSR" id="PIRSR601384-2"/>
    </source>
</evidence>
<dbReference type="AlphaFoldDB" id="A0A9P4NX92"/>
<feature type="binding site" evidence="12">
    <location>
        <position position="324"/>
    </location>
    <ligand>
        <name>Zn(2+)</name>
        <dbReference type="ChEBI" id="CHEBI:29105"/>
        <note>catalytic</note>
    </ligand>
</feature>
<dbReference type="CDD" id="cd11008">
    <property type="entry name" value="M35_deuterolysin_like"/>
    <property type="match status" value="1"/>
</dbReference>
<dbReference type="Gene3D" id="3.40.390.10">
    <property type="entry name" value="Collagenase (Catalytic Domain)"/>
    <property type="match status" value="1"/>
</dbReference>
<keyword evidence="15" id="KW-1185">Reference proteome</keyword>
<dbReference type="PANTHER" id="PTHR37016">
    <property type="match status" value="1"/>
</dbReference>
<evidence type="ECO:0000256" key="4">
    <source>
        <dbReference type="ARBA" id="ARBA00022685"/>
    </source>
</evidence>
<evidence type="ECO:0000256" key="3">
    <source>
        <dbReference type="ARBA" id="ARBA00022670"/>
    </source>
</evidence>
<comment type="similarity">
    <text evidence="2 13">Belongs to the peptidase M35 family.</text>
</comment>
<keyword evidence="8 12" id="KW-0862">Zinc</keyword>
<feature type="binding site" evidence="12">
    <location>
        <position position="309"/>
    </location>
    <ligand>
        <name>Zn(2+)</name>
        <dbReference type="ChEBI" id="CHEBI:29105"/>
        <note>catalytic</note>
    </ligand>
</feature>
<comment type="subcellular location">
    <subcellularLocation>
        <location evidence="13">Secreted</location>
    </subcellularLocation>
</comment>
<dbReference type="GO" id="GO:0046872">
    <property type="term" value="F:metal ion binding"/>
    <property type="evidence" value="ECO:0007669"/>
    <property type="project" value="UniProtKB-KW"/>
</dbReference>
<evidence type="ECO:0000313" key="14">
    <source>
        <dbReference type="EMBL" id="KAF2434079.1"/>
    </source>
</evidence>
<dbReference type="InterPro" id="IPR050414">
    <property type="entry name" value="Fungal_M35_metalloproteases"/>
</dbReference>
<accession>A0A9P4NX92</accession>
<evidence type="ECO:0000256" key="8">
    <source>
        <dbReference type="ARBA" id="ARBA00022833"/>
    </source>
</evidence>
<comment type="function">
    <text evidence="13">Secreted metalloproteinase that allows assimilation of proteinaceous substrates. Shows high activities on basic nuclear substrates such as histone and protamine.</text>
</comment>
<reference evidence="14" key="1">
    <citation type="journal article" date="2020" name="Stud. Mycol.">
        <title>101 Dothideomycetes genomes: a test case for predicting lifestyles and emergence of pathogens.</title>
        <authorList>
            <person name="Haridas S."/>
            <person name="Albert R."/>
            <person name="Binder M."/>
            <person name="Bloem J."/>
            <person name="Labutti K."/>
            <person name="Salamov A."/>
            <person name="Andreopoulos B."/>
            <person name="Baker S."/>
            <person name="Barry K."/>
            <person name="Bills G."/>
            <person name="Bluhm B."/>
            <person name="Cannon C."/>
            <person name="Castanera R."/>
            <person name="Culley D."/>
            <person name="Daum C."/>
            <person name="Ezra D."/>
            <person name="Gonzalez J."/>
            <person name="Henrissat B."/>
            <person name="Kuo A."/>
            <person name="Liang C."/>
            <person name="Lipzen A."/>
            <person name="Lutzoni F."/>
            <person name="Magnuson J."/>
            <person name="Mondo S."/>
            <person name="Nolan M."/>
            <person name="Ohm R."/>
            <person name="Pangilinan J."/>
            <person name="Park H.-J."/>
            <person name="Ramirez L."/>
            <person name="Alfaro M."/>
            <person name="Sun H."/>
            <person name="Tritt A."/>
            <person name="Yoshinaga Y."/>
            <person name="Zwiers L.-H."/>
            <person name="Turgeon B."/>
            <person name="Goodwin S."/>
            <person name="Spatafora J."/>
            <person name="Crous P."/>
            <person name="Grigoriev I."/>
        </authorList>
    </citation>
    <scope>NUCLEOTIDE SEQUENCE</scope>
    <source>
        <strain evidence="14">CBS 130266</strain>
    </source>
</reference>
<feature type="active site" evidence="11">
    <location>
        <position position="310"/>
    </location>
</feature>
<evidence type="ECO:0000256" key="9">
    <source>
        <dbReference type="ARBA" id="ARBA00023049"/>
    </source>
</evidence>
<dbReference type="OrthoDB" id="412874at2759"/>